<proteinExistence type="predicted"/>
<dbReference type="Gene3D" id="3.90.1200.10">
    <property type="match status" value="1"/>
</dbReference>
<dbReference type="Proteomes" id="UP001501231">
    <property type="component" value="Unassembled WGS sequence"/>
</dbReference>
<name>A0ABN3JM98_9ACTN</name>
<evidence type="ECO:0000313" key="2">
    <source>
        <dbReference type="Proteomes" id="UP001501231"/>
    </source>
</evidence>
<comment type="caution">
    <text evidence="1">The sequence shown here is derived from an EMBL/GenBank/DDBJ whole genome shotgun (WGS) entry which is preliminary data.</text>
</comment>
<dbReference type="InterPro" id="IPR011009">
    <property type="entry name" value="Kinase-like_dom_sf"/>
</dbReference>
<dbReference type="RefSeq" id="WP_344592751.1">
    <property type="nucleotide sequence ID" value="NZ_BAAARW010000020.1"/>
</dbReference>
<dbReference type="SUPFAM" id="SSF56112">
    <property type="entry name" value="Protein kinase-like (PK-like)"/>
    <property type="match status" value="1"/>
</dbReference>
<protein>
    <recommendedName>
        <fullName evidence="3">Aminoglycoside phosphotransferase</fullName>
    </recommendedName>
</protein>
<keyword evidence="2" id="KW-1185">Reference proteome</keyword>
<sequence>MTRTDRTRLPSIVREAIEAHTGPIKSIEPAPTGNHADIASTFHTARGPMFVKAARKLPDADGPEVRSLRNEAAVNPHVTGFAPRLLWQAEAGGWLALGFEQVDGRHADFTPGSDDLEILAKTVQALQAAPCPDVVRMRVERRWASVTEDVTPMAGDALLHTDLNADNLLITPDGQARVVDWAFAARGAAWVEFGLLIPWLLKGGHTPAQAADWVAQFPSWAGADPAHIDLFSEAFAARWRRHAARENPEDWVTLHADLTRQWAEYRAG</sequence>
<accession>A0ABN3JM98</accession>
<gene>
    <name evidence="1" type="ORF">GCM10010191_55280</name>
</gene>
<dbReference type="EMBL" id="BAAARW010000020">
    <property type="protein sequence ID" value="GAA2433901.1"/>
    <property type="molecule type" value="Genomic_DNA"/>
</dbReference>
<evidence type="ECO:0008006" key="3">
    <source>
        <dbReference type="Google" id="ProtNLM"/>
    </source>
</evidence>
<reference evidence="2" key="1">
    <citation type="journal article" date="2019" name="Int. J. Syst. Evol. Microbiol.">
        <title>The Global Catalogue of Microorganisms (GCM) 10K type strain sequencing project: providing services to taxonomists for standard genome sequencing and annotation.</title>
        <authorList>
            <consortium name="The Broad Institute Genomics Platform"/>
            <consortium name="The Broad Institute Genome Sequencing Center for Infectious Disease"/>
            <person name="Wu L."/>
            <person name="Ma J."/>
        </authorList>
    </citation>
    <scope>NUCLEOTIDE SEQUENCE [LARGE SCALE GENOMIC DNA]</scope>
    <source>
        <strain evidence="2">JCM 3325</strain>
    </source>
</reference>
<evidence type="ECO:0000313" key="1">
    <source>
        <dbReference type="EMBL" id="GAA2433901.1"/>
    </source>
</evidence>
<organism evidence="1 2">
    <name type="scientific">Actinomadura vinacea</name>
    <dbReference type="NCBI Taxonomy" id="115336"/>
    <lineage>
        <taxon>Bacteria</taxon>
        <taxon>Bacillati</taxon>
        <taxon>Actinomycetota</taxon>
        <taxon>Actinomycetes</taxon>
        <taxon>Streptosporangiales</taxon>
        <taxon>Thermomonosporaceae</taxon>
        <taxon>Actinomadura</taxon>
    </lineage>
</organism>